<dbReference type="Proteomes" id="UP000003919">
    <property type="component" value="Chromosome"/>
</dbReference>
<keyword evidence="3" id="KW-1185">Reference proteome</keyword>
<reference evidence="2 3" key="1">
    <citation type="journal article" date="2011" name="J. Bacteriol.">
        <title>Complete genome sequence of Algoriphagus sp. PR1, bacterial prey of a colony-forming choanoflagellate.</title>
        <authorList>
            <person name="Alegado R.A."/>
            <person name="Ferriera S."/>
            <person name="Nusbaum C."/>
            <person name="Young S.K."/>
            <person name="Zeng Q."/>
            <person name="Imamovic A."/>
            <person name="Fairclough S.R."/>
            <person name="King N."/>
        </authorList>
    </citation>
    <scope>NUCLEOTIDE SEQUENCE [LARGE SCALE GENOMIC DNA]</scope>
    <source>
        <strain evidence="2 3">PR1</strain>
    </source>
</reference>
<evidence type="ECO:0008006" key="4">
    <source>
        <dbReference type="Google" id="ProtNLM"/>
    </source>
</evidence>
<keyword evidence="1" id="KW-0812">Transmembrane</keyword>
<organism evidence="2 3">
    <name type="scientific">Algoriphagus machipongonensis</name>
    <dbReference type="NCBI Taxonomy" id="388413"/>
    <lineage>
        <taxon>Bacteria</taxon>
        <taxon>Pseudomonadati</taxon>
        <taxon>Bacteroidota</taxon>
        <taxon>Cytophagia</taxon>
        <taxon>Cytophagales</taxon>
        <taxon>Cyclobacteriaceae</taxon>
        <taxon>Algoriphagus</taxon>
    </lineage>
</organism>
<dbReference type="STRING" id="388413.ALPR1_09163"/>
<evidence type="ECO:0000313" key="2">
    <source>
        <dbReference type="EMBL" id="EAZ79783.1"/>
    </source>
</evidence>
<keyword evidence="1" id="KW-1133">Transmembrane helix</keyword>
<evidence type="ECO:0000313" key="3">
    <source>
        <dbReference type="Proteomes" id="UP000003919"/>
    </source>
</evidence>
<accession>A3I1W7</accession>
<evidence type="ECO:0000256" key="1">
    <source>
        <dbReference type="SAM" id="Phobius"/>
    </source>
</evidence>
<dbReference type="EMBL" id="AAXU02000001">
    <property type="protein sequence ID" value="EAZ79783.1"/>
    <property type="molecule type" value="Genomic_DNA"/>
</dbReference>
<sequence>MKFIALTLLSVLIVVFLNPIFPYWIVMILIGIGAFLIWGKPIGAFFAGALGMGLAWLGQTVFLSMTTNSPLPDQMAEIMDLGSGVTLSAITGFIGFLLGGFSALSGCLLRNLFKRKPNNIYKG</sequence>
<comment type="caution">
    <text evidence="2">The sequence shown here is derived from an EMBL/GenBank/DDBJ whole genome shotgun (WGS) entry which is preliminary data.</text>
</comment>
<feature type="transmembrane region" description="Helical" evidence="1">
    <location>
        <begin position="45"/>
        <end position="65"/>
    </location>
</feature>
<dbReference type="OrthoDB" id="840364at2"/>
<proteinExistence type="predicted"/>
<dbReference type="RefSeq" id="WP_008200010.1">
    <property type="nucleotide sequence ID" value="NZ_CM001023.1"/>
</dbReference>
<feature type="transmembrane region" description="Helical" evidence="1">
    <location>
        <begin position="85"/>
        <end position="109"/>
    </location>
</feature>
<dbReference type="AlphaFoldDB" id="A3I1W7"/>
<protein>
    <recommendedName>
        <fullName evidence="4">Integral membrane protein</fullName>
    </recommendedName>
</protein>
<gene>
    <name evidence="2" type="ORF">ALPR1_09163</name>
</gene>
<name>A3I1W7_9BACT</name>
<feature type="transmembrane region" description="Helical" evidence="1">
    <location>
        <begin position="20"/>
        <end position="38"/>
    </location>
</feature>
<dbReference type="EMBL" id="CM001023">
    <property type="protein sequence ID" value="EAZ79783.1"/>
    <property type="molecule type" value="Genomic_DNA"/>
</dbReference>
<dbReference type="HOGENOM" id="CLU_163323_0_0_10"/>
<keyword evidence="1" id="KW-0472">Membrane</keyword>